<comment type="caution">
    <text evidence="9">The sequence shown here is derived from an EMBL/GenBank/DDBJ whole genome shotgun (WGS) entry which is preliminary data.</text>
</comment>
<evidence type="ECO:0000256" key="6">
    <source>
        <dbReference type="ARBA" id="ARBA00023136"/>
    </source>
</evidence>
<dbReference type="CDD" id="cd15861">
    <property type="entry name" value="SNARE_SNAP25N_23N_29N_SEC9N"/>
    <property type="match status" value="1"/>
</dbReference>
<comment type="similarity">
    <text evidence="2">Belongs to the syntaxin family.</text>
</comment>
<keyword evidence="6" id="KW-0472">Membrane</keyword>
<evidence type="ECO:0000256" key="4">
    <source>
        <dbReference type="ARBA" id="ARBA00022448"/>
    </source>
</evidence>
<evidence type="ECO:0000256" key="3">
    <source>
        <dbReference type="ARBA" id="ARBA00009480"/>
    </source>
</evidence>
<organism evidence="9 10">
    <name type="scientific">Adiantum capillus-veneris</name>
    <name type="common">Maidenhair fern</name>
    <dbReference type="NCBI Taxonomy" id="13818"/>
    <lineage>
        <taxon>Eukaryota</taxon>
        <taxon>Viridiplantae</taxon>
        <taxon>Streptophyta</taxon>
        <taxon>Embryophyta</taxon>
        <taxon>Tracheophyta</taxon>
        <taxon>Polypodiopsida</taxon>
        <taxon>Polypodiidae</taxon>
        <taxon>Polypodiales</taxon>
        <taxon>Pteridineae</taxon>
        <taxon>Pteridaceae</taxon>
        <taxon>Vittarioideae</taxon>
        <taxon>Adiantum</taxon>
    </lineage>
</organism>
<evidence type="ECO:0000256" key="5">
    <source>
        <dbReference type="ARBA" id="ARBA00022927"/>
    </source>
</evidence>
<dbReference type="SUPFAM" id="SSF58038">
    <property type="entry name" value="SNARE fusion complex"/>
    <property type="match status" value="2"/>
</dbReference>
<dbReference type="PROSITE" id="PS50192">
    <property type="entry name" value="T_SNARE"/>
    <property type="match status" value="1"/>
</dbReference>
<dbReference type="GO" id="GO:0005484">
    <property type="term" value="F:SNAP receptor activity"/>
    <property type="evidence" value="ECO:0007669"/>
    <property type="project" value="InterPro"/>
</dbReference>
<dbReference type="PANTHER" id="PTHR19305">
    <property type="entry name" value="SYNAPTOSOMAL ASSOCIATED PROTEIN"/>
    <property type="match status" value="1"/>
</dbReference>
<keyword evidence="5" id="KW-0653">Protein transport</keyword>
<comment type="similarity">
    <text evidence="3">Belongs to the SNAP-25 family.</text>
</comment>
<evidence type="ECO:0000256" key="1">
    <source>
        <dbReference type="ARBA" id="ARBA00004370"/>
    </source>
</evidence>
<evidence type="ECO:0000256" key="7">
    <source>
        <dbReference type="SAM" id="MobiDB-lite"/>
    </source>
</evidence>
<accession>A0A9D4UVL0</accession>
<dbReference type="SMART" id="SM00397">
    <property type="entry name" value="t_SNARE"/>
    <property type="match status" value="2"/>
</dbReference>
<evidence type="ECO:0000313" key="9">
    <source>
        <dbReference type="EMBL" id="KAI5074328.1"/>
    </source>
</evidence>
<dbReference type="Gene3D" id="1.20.5.110">
    <property type="match status" value="2"/>
</dbReference>
<comment type="subcellular location">
    <subcellularLocation>
        <location evidence="1">Membrane</location>
    </subcellularLocation>
</comment>
<keyword evidence="10" id="KW-1185">Reference proteome</keyword>
<dbReference type="Proteomes" id="UP000886520">
    <property type="component" value="Chromosome 10"/>
</dbReference>
<dbReference type="InterPro" id="IPR044766">
    <property type="entry name" value="NPSN/SNAP25-like_N_SNARE"/>
</dbReference>
<dbReference type="PROSITE" id="PS00914">
    <property type="entry name" value="SYNTAXIN"/>
    <property type="match status" value="1"/>
</dbReference>
<feature type="domain" description="T-SNARE coiled-coil homology" evidence="8">
    <location>
        <begin position="350"/>
        <end position="412"/>
    </location>
</feature>
<feature type="compositionally biased region" description="Basic and acidic residues" evidence="7">
    <location>
        <begin position="96"/>
        <end position="109"/>
    </location>
</feature>
<dbReference type="GO" id="GO:0031201">
    <property type="term" value="C:SNARE complex"/>
    <property type="evidence" value="ECO:0007669"/>
    <property type="project" value="InterPro"/>
</dbReference>
<proteinExistence type="inferred from homology"/>
<sequence>MSRNPFDSDDESGSPVKSSSKDAINPFDDDNFQPQGRAVRPQKVNHHNSGNPFEDDNDDKDALLKPSLKPQSRPSQQKGFFDDEDDVSVSNLSKQVEGKERSGHHFKDRISASGDAALRRAQKIKDVGATQASKIIDGSITQAQKMKESTYSTFKYNNVQTSAKKGSIDLKSEPDNGLRNELFEGTSAVKTTRVRYDDSQFQKQDLEYKSMEDLEGYALQKAEDTTSTVQNCLRVAEEMKCDATRTLLNLHEQGEQITKTHELTFDIDHNLSRGEKLLGSLGGMFSKTWKPKKSRPITGPAISKSDSFKRRGHHLEQQVALGLTKTNSRGRGNRITPSANIKQTTYDKLEVEKAKQDDALSAISNVLDDLKIMSQDMGSEISSQTVALDTFDTDVGTLKVRVQDANYRARGLLRR</sequence>
<dbReference type="CDD" id="cd15841">
    <property type="entry name" value="SNARE_Qc"/>
    <property type="match status" value="1"/>
</dbReference>
<evidence type="ECO:0000313" key="10">
    <source>
        <dbReference type="Proteomes" id="UP000886520"/>
    </source>
</evidence>
<evidence type="ECO:0000256" key="2">
    <source>
        <dbReference type="ARBA" id="ARBA00009063"/>
    </source>
</evidence>
<name>A0A9D4UVL0_ADICA</name>
<evidence type="ECO:0000259" key="8">
    <source>
        <dbReference type="PROSITE" id="PS50192"/>
    </source>
</evidence>
<dbReference type="OrthoDB" id="19261at2759"/>
<dbReference type="GO" id="GO:0006886">
    <property type="term" value="P:intracellular protein transport"/>
    <property type="evidence" value="ECO:0007669"/>
    <property type="project" value="InterPro"/>
</dbReference>
<dbReference type="PANTHER" id="PTHR19305:SF9">
    <property type="entry name" value="SYNAPTOSOMAL-ASSOCIATED PROTEIN 29"/>
    <property type="match status" value="1"/>
</dbReference>
<gene>
    <name evidence="9" type="ORF">GOP47_0010289</name>
</gene>
<dbReference type="GO" id="GO:0005886">
    <property type="term" value="C:plasma membrane"/>
    <property type="evidence" value="ECO:0007669"/>
    <property type="project" value="TreeGrafter"/>
</dbReference>
<keyword evidence="4" id="KW-0813">Transport</keyword>
<dbReference type="InterPro" id="IPR000727">
    <property type="entry name" value="T_SNARE_dom"/>
</dbReference>
<feature type="region of interest" description="Disordered" evidence="7">
    <location>
        <begin position="1"/>
        <end position="109"/>
    </location>
</feature>
<dbReference type="InterPro" id="IPR006012">
    <property type="entry name" value="Syntaxin/epimorphin_CS"/>
</dbReference>
<feature type="compositionally biased region" description="Polar residues" evidence="7">
    <location>
        <begin position="69"/>
        <end position="78"/>
    </location>
</feature>
<protein>
    <recommendedName>
        <fullName evidence="8">t-SNARE coiled-coil homology domain-containing protein</fullName>
    </recommendedName>
</protein>
<reference evidence="9" key="1">
    <citation type="submission" date="2021-01" db="EMBL/GenBank/DDBJ databases">
        <title>Adiantum capillus-veneris genome.</title>
        <authorList>
            <person name="Fang Y."/>
            <person name="Liao Q."/>
        </authorList>
    </citation>
    <scope>NUCLEOTIDE SEQUENCE</scope>
    <source>
        <strain evidence="9">H3</strain>
        <tissue evidence="9">Leaf</tissue>
    </source>
</reference>
<dbReference type="AlphaFoldDB" id="A0A9D4UVL0"/>
<dbReference type="EMBL" id="JABFUD020000010">
    <property type="protein sequence ID" value="KAI5074328.1"/>
    <property type="molecule type" value="Genomic_DNA"/>
</dbReference>